<dbReference type="SUPFAM" id="SSF63992">
    <property type="entry name" value="Dipeptide transport protein"/>
    <property type="match status" value="1"/>
</dbReference>
<organism evidence="1 2">
    <name type="scientific">Candidatus Ornithocaccomicrobium faecavium</name>
    <dbReference type="NCBI Taxonomy" id="2840890"/>
    <lineage>
        <taxon>Bacteria</taxon>
        <taxon>Bacillati</taxon>
        <taxon>Bacillota</taxon>
        <taxon>Clostridia</taxon>
        <taxon>Candidatus Ornithocaccomicrobium</taxon>
    </lineage>
</organism>
<dbReference type="Proteomes" id="UP000886884">
    <property type="component" value="Unassembled WGS sequence"/>
</dbReference>
<reference evidence="1" key="1">
    <citation type="submission" date="2020-10" db="EMBL/GenBank/DDBJ databases">
        <authorList>
            <person name="Gilroy R."/>
        </authorList>
    </citation>
    <scope>NUCLEOTIDE SEQUENCE</scope>
    <source>
        <strain evidence="1">CHK183-6373</strain>
    </source>
</reference>
<proteinExistence type="predicted"/>
<comment type="caution">
    <text evidence="1">The sequence shown here is derived from an EMBL/GenBank/DDBJ whole genome shotgun (WGS) entry which is preliminary data.</text>
</comment>
<dbReference type="InterPro" id="IPR036177">
    <property type="entry name" value="Peptidase_M55_sf"/>
</dbReference>
<evidence type="ECO:0000313" key="1">
    <source>
        <dbReference type="EMBL" id="HIV28560.1"/>
    </source>
</evidence>
<dbReference type="Pfam" id="PF04951">
    <property type="entry name" value="Peptidase_M55"/>
    <property type="match status" value="1"/>
</dbReference>
<accession>A0A9D1P8P7</accession>
<protein>
    <submittedName>
        <fullName evidence="1">M55 family metallopeptidase</fullName>
    </submittedName>
</protein>
<gene>
    <name evidence="1" type="ORF">IAA64_11345</name>
</gene>
<dbReference type="EMBL" id="DVOT01000208">
    <property type="protein sequence ID" value="HIV28560.1"/>
    <property type="molecule type" value="Genomic_DNA"/>
</dbReference>
<dbReference type="Gene3D" id="3.30.1360.130">
    <property type="entry name" value="Dipeptide transport protein"/>
    <property type="match status" value="1"/>
</dbReference>
<dbReference type="AlphaFoldDB" id="A0A9D1P8P7"/>
<name>A0A9D1P8P7_9FIRM</name>
<dbReference type="Gene3D" id="3.40.50.10780">
    <property type="entry name" value="Dipeptide transport protein"/>
    <property type="match status" value="1"/>
</dbReference>
<reference evidence="1" key="2">
    <citation type="journal article" date="2021" name="PeerJ">
        <title>Extensive microbial diversity within the chicken gut microbiome revealed by metagenomics and culture.</title>
        <authorList>
            <person name="Gilroy R."/>
            <person name="Ravi A."/>
            <person name="Getino M."/>
            <person name="Pursley I."/>
            <person name="Horton D.L."/>
            <person name="Alikhan N.F."/>
            <person name="Baker D."/>
            <person name="Gharbi K."/>
            <person name="Hall N."/>
            <person name="Watson M."/>
            <person name="Adriaenssens E.M."/>
            <person name="Foster-Nyarko E."/>
            <person name="Jarju S."/>
            <person name="Secka A."/>
            <person name="Antonio M."/>
            <person name="Oren A."/>
            <person name="Chaudhuri R.R."/>
            <person name="La Ragione R."/>
            <person name="Hildebrand F."/>
            <person name="Pallen M.J."/>
        </authorList>
    </citation>
    <scope>NUCLEOTIDE SEQUENCE</scope>
    <source>
        <strain evidence="1">CHK183-6373</strain>
    </source>
</reference>
<sequence length="263" mass="28352">MRFLVMTDIEGVTGVTTFEQAENSELGRQMLMHDLRAVLAGIRDAGAQAIVYDMHTDGRNVDLSQLDVPVIMGKPIHRQLYRGIGGSGLDGLYLVGLHAMQHVPGALLAHSYLKEYDAIYINGQLVGEIGVEALLAGEQGIPLRFVSGDDMGCAEAKALVPEVVVCPVKHSLSAAAALCQPPQVTGHLLREAACKAASTAINPLIGSAPWEIRIDFSDCAYLAVMRKLHPEIFVGERSVCVQGNTLLSAWSKYLECEKEMVLA</sequence>
<dbReference type="InterPro" id="IPR007035">
    <property type="entry name" value="Peptidase_M55"/>
</dbReference>
<evidence type="ECO:0000313" key="2">
    <source>
        <dbReference type="Proteomes" id="UP000886884"/>
    </source>
</evidence>
<dbReference type="InterPro" id="IPR027476">
    <property type="entry name" value="DppA_N"/>
</dbReference>